<name>A0A6J5KQV1_9CAUD</name>
<dbReference type="InterPro" id="IPR055631">
    <property type="entry name" value="DUF7207"/>
</dbReference>
<accession>A0A6J5KQV1</accession>
<organism evidence="1">
    <name type="scientific">uncultured Caudovirales phage</name>
    <dbReference type="NCBI Taxonomy" id="2100421"/>
    <lineage>
        <taxon>Viruses</taxon>
        <taxon>Duplodnaviria</taxon>
        <taxon>Heunggongvirae</taxon>
        <taxon>Uroviricota</taxon>
        <taxon>Caudoviricetes</taxon>
        <taxon>Peduoviridae</taxon>
        <taxon>Maltschvirus</taxon>
        <taxon>Maltschvirus maltsch</taxon>
    </lineage>
</organism>
<dbReference type="Pfam" id="PF23837">
    <property type="entry name" value="DUF7207"/>
    <property type="match status" value="1"/>
</dbReference>
<proteinExistence type="predicted"/>
<gene>
    <name evidence="1" type="ORF">UFOVP49_129</name>
</gene>
<reference evidence="1" key="1">
    <citation type="submission" date="2020-04" db="EMBL/GenBank/DDBJ databases">
        <authorList>
            <person name="Chiriac C."/>
            <person name="Salcher M."/>
            <person name="Ghai R."/>
            <person name="Kavagutti S V."/>
        </authorList>
    </citation>
    <scope>NUCLEOTIDE SEQUENCE</scope>
</reference>
<sequence>MNELLNDANFTLYAAKAYDKPNAVMSEFEEDLNRILYIRRLLTKYYTTGSLKEKLILNHIVIFYNVFGIESATRILFFKLDEKDYEVIKPFLIFLNFLPKVVYGIRGNDIYTNDIKLDYTAVEALRNIKKQ</sequence>
<evidence type="ECO:0000313" key="1">
    <source>
        <dbReference type="EMBL" id="CAB4124291.1"/>
    </source>
</evidence>
<dbReference type="EMBL" id="LR796178">
    <property type="protein sequence ID" value="CAB4124291.1"/>
    <property type="molecule type" value="Genomic_DNA"/>
</dbReference>
<protein>
    <submittedName>
        <fullName evidence="1">Uncharacterized protein</fullName>
    </submittedName>
</protein>